<organism evidence="2">
    <name type="scientific">Granulicella tundricola (strain ATCC BAA-1859 / DSM 23138 / MP5ACTX9)</name>
    <dbReference type="NCBI Taxonomy" id="1198114"/>
    <lineage>
        <taxon>Bacteria</taxon>
        <taxon>Pseudomonadati</taxon>
        <taxon>Acidobacteriota</taxon>
        <taxon>Terriglobia</taxon>
        <taxon>Terriglobales</taxon>
        <taxon>Acidobacteriaceae</taxon>
        <taxon>Granulicella</taxon>
    </lineage>
</organism>
<dbReference type="HOGENOM" id="CLU_2493546_0_0_0"/>
<accession>E8X3Z7</accession>
<reference evidence="2" key="1">
    <citation type="submission" date="2011-01" db="EMBL/GenBank/DDBJ databases">
        <title>Complete sequence of chromosome of Acidobacterium sp. MP5ACTX9.</title>
        <authorList>
            <consortium name="US DOE Joint Genome Institute"/>
            <person name="Lucas S."/>
            <person name="Copeland A."/>
            <person name="Lapidus A."/>
            <person name="Cheng J.-F."/>
            <person name="Goodwin L."/>
            <person name="Pitluck S."/>
            <person name="Teshima H."/>
            <person name="Detter J.C."/>
            <person name="Han C."/>
            <person name="Tapia R."/>
            <person name="Land M."/>
            <person name="Hauser L."/>
            <person name="Kyrpides N."/>
            <person name="Ivanova N."/>
            <person name="Ovchinnikova G."/>
            <person name="Pagani I."/>
            <person name="Rawat S.R."/>
            <person name="Mannisto M."/>
            <person name="Haggblom M.M."/>
            <person name="Woyke T."/>
        </authorList>
    </citation>
    <scope>NUCLEOTIDE SEQUENCE [LARGE SCALE GENOMIC DNA]</scope>
    <source>
        <strain evidence="2">MP5ACTX9</strain>
    </source>
</reference>
<gene>
    <name evidence="1" type="ordered locus">AciX9_3500</name>
</gene>
<protein>
    <submittedName>
        <fullName evidence="1">Uncharacterized protein</fullName>
    </submittedName>
</protein>
<dbReference type="STRING" id="1198114.AciX9_3500"/>
<evidence type="ECO:0000313" key="2">
    <source>
        <dbReference type="Proteomes" id="UP000000343"/>
    </source>
</evidence>
<name>E8X3Z7_GRATM</name>
<evidence type="ECO:0000313" key="1">
    <source>
        <dbReference type="EMBL" id="ADW70505.1"/>
    </source>
</evidence>
<keyword evidence="2" id="KW-1185">Reference proteome</keyword>
<dbReference type="Proteomes" id="UP000000343">
    <property type="component" value="Chromosome"/>
</dbReference>
<dbReference type="PaxDb" id="1198114-AciX9_3500"/>
<proteinExistence type="predicted"/>
<dbReference type="KEGG" id="acm:AciX9_3500"/>
<dbReference type="RefSeq" id="WP_013581816.1">
    <property type="nucleotide sequence ID" value="NC_015064.1"/>
</dbReference>
<dbReference type="AlphaFoldDB" id="E8X3Z7"/>
<dbReference type="OrthoDB" id="9891900at2"/>
<dbReference type="EMBL" id="CP002480">
    <property type="protein sequence ID" value="ADW70505.1"/>
    <property type="molecule type" value="Genomic_DNA"/>
</dbReference>
<sequence>MPVLFSRMREFENQRVHMVFDDDHEVVATLLSATEDIEGSHHLIYDKVEWANDPREFATAKDSSVYAEGESLVSIEAAEAVESTHA</sequence>